<keyword evidence="9 10" id="KW-0998">Cell outer membrane</keyword>
<dbReference type="InterPro" id="IPR012910">
    <property type="entry name" value="Plug_dom"/>
</dbReference>
<keyword evidence="5 12" id="KW-0732">Signal</keyword>
<dbReference type="KEGG" id="mmr:Mmar10_2514"/>
<dbReference type="Gene3D" id="2.170.130.10">
    <property type="entry name" value="TonB-dependent receptor, plug domain"/>
    <property type="match status" value="1"/>
</dbReference>
<dbReference type="Proteomes" id="UP000001964">
    <property type="component" value="Chromosome"/>
</dbReference>
<organism evidence="15 16">
    <name type="scientific">Maricaulis maris (strain MCS10)</name>
    <name type="common">Caulobacter maris</name>
    <dbReference type="NCBI Taxonomy" id="394221"/>
    <lineage>
        <taxon>Bacteria</taxon>
        <taxon>Pseudomonadati</taxon>
        <taxon>Pseudomonadota</taxon>
        <taxon>Alphaproteobacteria</taxon>
        <taxon>Maricaulales</taxon>
        <taxon>Maricaulaceae</taxon>
        <taxon>Maricaulis</taxon>
    </lineage>
</organism>
<evidence type="ECO:0000256" key="5">
    <source>
        <dbReference type="ARBA" id="ARBA00022729"/>
    </source>
</evidence>
<dbReference type="GO" id="GO:0015889">
    <property type="term" value="P:cobalamin transport"/>
    <property type="evidence" value="ECO:0007669"/>
    <property type="project" value="TreeGrafter"/>
</dbReference>
<keyword evidence="2 10" id="KW-0813">Transport</keyword>
<feature type="domain" description="TonB-dependent receptor-like beta-barrel" evidence="13">
    <location>
        <begin position="214"/>
        <end position="605"/>
    </location>
</feature>
<keyword evidence="8 10" id="KW-0472">Membrane</keyword>
<evidence type="ECO:0000256" key="12">
    <source>
        <dbReference type="SAM" id="SignalP"/>
    </source>
</evidence>
<evidence type="ECO:0000256" key="4">
    <source>
        <dbReference type="ARBA" id="ARBA00022692"/>
    </source>
</evidence>
<evidence type="ECO:0000256" key="8">
    <source>
        <dbReference type="ARBA" id="ARBA00023136"/>
    </source>
</evidence>
<evidence type="ECO:0000256" key="9">
    <source>
        <dbReference type="ARBA" id="ARBA00023237"/>
    </source>
</evidence>
<evidence type="ECO:0000256" key="2">
    <source>
        <dbReference type="ARBA" id="ARBA00022448"/>
    </source>
</evidence>
<sequence length="632" mass="68120" precursor="true">MRIKTWHQLCLATTCLAFSSPLHAQTDSDEDVVYVTAARIALPAEQVTSSITLLDADMLEARGASFAADALRAVPGLAVSRSGAPGALTQIRARGSEANHVLVLIDGVEASNPFTGEADFSHYVFDDLASIEVARGEQSALWGADAIGGVIRLNSVRPEAGVSAGARVEAGSFGTQRATLRAGVSSDDHWVSASVSNYRSDGIDVSGLGAEQDGYENTSLAVSGGLPITPELRLEASARRIESRNDYDSDTDYDGRLDNADLSADGDTVLARVALLGEHQWQALRLDHEAAVQLTDDTSQTFSAGNRTARSLGQRLQAHYEITGHWEMGAVQHRLTGLIEHDRDRLKSDAGPGAGANQSRELSTDALALDYGLSRGAFDLTLSVRREAHSLFDDSTTWRLGAGWDVEAVGGRLRGNVGEAVKNPGVYELFGFFPDFFVGNPALTPERSLGWEMAWDQNLLDGAALVSVSYFESELEDEIYTDFSVFPATALNATTQSTRRGVEVFGHWEIDPDWSLLGSLTVLESEENGAAEIRRPERLASLTLAWTPVDGPFSASATLDHTGDQTDTDFGTFQPVTLDAYTLLGGQVGWDVRPGIEVYARGDNLLDEEYQDVFGYHTPGRGLYFGLRLSHG</sequence>
<dbReference type="Gene3D" id="2.40.170.20">
    <property type="entry name" value="TonB-dependent receptor, beta-barrel domain"/>
    <property type="match status" value="1"/>
</dbReference>
<evidence type="ECO:0000313" key="15">
    <source>
        <dbReference type="EMBL" id="ABI66800.1"/>
    </source>
</evidence>
<dbReference type="InterPro" id="IPR000531">
    <property type="entry name" value="Beta-barrel_TonB"/>
</dbReference>
<evidence type="ECO:0000256" key="10">
    <source>
        <dbReference type="PROSITE-ProRule" id="PRU01360"/>
    </source>
</evidence>
<comment type="subcellular location">
    <subcellularLocation>
        <location evidence="1 10">Cell outer membrane</location>
        <topology evidence="1 10">Multi-pass membrane protein</topology>
    </subcellularLocation>
</comment>
<evidence type="ECO:0000313" key="16">
    <source>
        <dbReference type="Proteomes" id="UP000001964"/>
    </source>
</evidence>
<feature type="signal peptide" evidence="12">
    <location>
        <begin position="1"/>
        <end position="24"/>
    </location>
</feature>
<dbReference type="InterPro" id="IPR036942">
    <property type="entry name" value="Beta-barrel_TonB_sf"/>
</dbReference>
<dbReference type="PANTHER" id="PTHR30069">
    <property type="entry name" value="TONB-DEPENDENT OUTER MEMBRANE RECEPTOR"/>
    <property type="match status" value="1"/>
</dbReference>
<dbReference type="AlphaFoldDB" id="Q0ALP3"/>
<dbReference type="InterPro" id="IPR037066">
    <property type="entry name" value="Plug_dom_sf"/>
</dbReference>
<evidence type="ECO:0000256" key="3">
    <source>
        <dbReference type="ARBA" id="ARBA00022452"/>
    </source>
</evidence>
<dbReference type="CDD" id="cd01347">
    <property type="entry name" value="ligand_gated_channel"/>
    <property type="match status" value="1"/>
</dbReference>
<keyword evidence="7 11" id="KW-0798">TonB box</keyword>
<reference evidence="15 16" key="1">
    <citation type="submission" date="2006-08" db="EMBL/GenBank/DDBJ databases">
        <title>Complete sequence of Maricaulis maris MCS10.</title>
        <authorList>
            <consortium name="US DOE Joint Genome Institute"/>
            <person name="Copeland A."/>
            <person name="Lucas S."/>
            <person name="Lapidus A."/>
            <person name="Barry K."/>
            <person name="Detter J.C."/>
            <person name="Glavina del Rio T."/>
            <person name="Hammon N."/>
            <person name="Israni S."/>
            <person name="Dalin E."/>
            <person name="Tice H."/>
            <person name="Pitluck S."/>
            <person name="Saunders E."/>
            <person name="Brettin T."/>
            <person name="Bruce D."/>
            <person name="Han C."/>
            <person name="Tapia R."/>
            <person name="Gilna P."/>
            <person name="Schmutz J."/>
            <person name="Larimer F."/>
            <person name="Land M."/>
            <person name="Hauser L."/>
            <person name="Kyrpides N."/>
            <person name="Mikhailova N."/>
            <person name="Viollier P."/>
            <person name="Stephens C."/>
            <person name="Richardson P."/>
        </authorList>
    </citation>
    <scope>NUCLEOTIDE SEQUENCE [LARGE SCALE GENOMIC DNA]</scope>
    <source>
        <strain evidence="15 16">MCS10</strain>
    </source>
</reference>
<feature type="domain" description="TonB-dependent receptor plug" evidence="14">
    <location>
        <begin position="45"/>
        <end position="150"/>
    </location>
</feature>
<comment type="similarity">
    <text evidence="10 11">Belongs to the TonB-dependent receptor family.</text>
</comment>
<keyword evidence="6" id="KW-0406">Ion transport</keyword>
<dbReference type="PANTHER" id="PTHR30069:SF53">
    <property type="entry name" value="COLICIN I RECEPTOR-RELATED"/>
    <property type="match status" value="1"/>
</dbReference>
<name>Q0ALP3_MARMM</name>
<keyword evidence="16" id="KW-1185">Reference proteome</keyword>
<dbReference type="EMBL" id="CP000449">
    <property type="protein sequence ID" value="ABI66800.1"/>
    <property type="molecule type" value="Genomic_DNA"/>
</dbReference>
<keyword evidence="3 10" id="KW-1134">Transmembrane beta strand</keyword>
<dbReference type="SUPFAM" id="SSF56935">
    <property type="entry name" value="Porins"/>
    <property type="match status" value="1"/>
</dbReference>
<proteinExistence type="inferred from homology"/>
<dbReference type="Pfam" id="PF07715">
    <property type="entry name" value="Plug"/>
    <property type="match status" value="1"/>
</dbReference>
<keyword evidence="15" id="KW-0675">Receptor</keyword>
<dbReference type="GO" id="GO:0006811">
    <property type="term" value="P:monoatomic ion transport"/>
    <property type="evidence" value="ECO:0007669"/>
    <property type="project" value="UniProtKB-KW"/>
</dbReference>
<evidence type="ECO:0000256" key="7">
    <source>
        <dbReference type="ARBA" id="ARBA00023077"/>
    </source>
</evidence>
<protein>
    <submittedName>
        <fullName evidence="15">TonB-dependent receptor</fullName>
    </submittedName>
</protein>
<evidence type="ECO:0000256" key="11">
    <source>
        <dbReference type="RuleBase" id="RU003357"/>
    </source>
</evidence>
<dbReference type="RefSeq" id="WP_011644444.1">
    <property type="nucleotide sequence ID" value="NC_008347.1"/>
</dbReference>
<dbReference type="eggNOG" id="COG4206">
    <property type="taxonomic scope" value="Bacteria"/>
</dbReference>
<dbReference type="InterPro" id="IPR039426">
    <property type="entry name" value="TonB-dep_rcpt-like"/>
</dbReference>
<evidence type="ECO:0000259" key="13">
    <source>
        <dbReference type="Pfam" id="PF00593"/>
    </source>
</evidence>
<dbReference type="PROSITE" id="PS52016">
    <property type="entry name" value="TONB_DEPENDENT_REC_3"/>
    <property type="match status" value="1"/>
</dbReference>
<keyword evidence="4 10" id="KW-0812">Transmembrane</keyword>
<evidence type="ECO:0000256" key="6">
    <source>
        <dbReference type="ARBA" id="ARBA00023065"/>
    </source>
</evidence>
<dbReference type="GO" id="GO:0009279">
    <property type="term" value="C:cell outer membrane"/>
    <property type="evidence" value="ECO:0007669"/>
    <property type="project" value="UniProtKB-SubCell"/>
</dbReference>
<gene>
    <name evidence="15" type="ordered locus">Mmar10_2514</name>
</gene>
<dbReference type="STRING" id="394221.Mmar10_2514"/>
<feature type="chain" id="PRO_5004168250" evidence="12">
    <location>
        <begin position="25"/>
        <end position="632"/>
    </location>
</feature>
<evidence type="ECO:0000256" key="1">
    <source>
        <dbReference type="ARBA" id="ARBA00004571"/>
    </source>
</evidence>
<dbReference type="Pfam" id="PF00593">
    <property type="entry name" value="TonB_dep_Rec_b-barrel"/>
    <property type="match status" value="1"/>
</dbReference>
<accession>Q0ALP3</accession>
<evidence type="ECO:0000259" key="14">
    <source>
        <dbReference type="Pfam" id="PF07715"/>
    </source>
</evidence>
<dbReference type="HOGENOM" id="CLU_008287_18_5_5"/>